<accession>A0ABV8SRU1</accession>
<reference evidence="2" key="1">
    <citation type="journal article" date="2019" name="Int. J. Syst. Evol. Microbiol.">
        <title>The Global Catalogue of Microorganisms (GCM) 10K type strain sequencing project: providing services to taxonomists for standard genome sequencing and annotation.</title>
        <authorList>
            <consortium name="The Broad Institute Genomics Platform"/>
            <consortium name="The Broad Institute Genome Sequencing Center for Infectious Disease"/>
            <person name="Wu L."/>
            <person name="Ma J."/>
        </authorList>
    </citation>
    <scope>NUCLEOTIDE SEQUENCE [LARGE SCALE GENOMIC DNA]</scope>
    <source>
        <strain evidence="2">CGMCC 1.10759</strain>
    </source>
</reference>
<evidence type="ECO:0008006" key="3">
    <source>
        <dbReference type="Google" id="ProtNLM"/>
    </source>
</evidence>
<proteinExistence type="predicted"/>
<protein>
    <recommendedName>
        <fullName evidence="3">VCBS repeat-containing protein</fullName>
    </recommendedName>
</protein>
<comment type="caution">
    <text evidence="1">The sequence shown here is derived from an EMBL/GenBank/DDBJ whole genome shotgun (WGS) entry which is preliminary data.</text>
</comment>
<organism evidence="1 2">
    <name type="scientific">Steroidobacter flavus</name>
    <dbReference type="NCBI Taxonomy" id="1842136"/>
    <lineage>
        <taxon>Bacteria</taxon>
        <taxon>Pseudomonadati</taxon>
        <taxon>Pseudomonadota</taxon>
        <taxon>Gammaproteobacteria</taxon>
        <taxon>Steroidobacterales</taxon>
        <taxon>Steroidobacteraceae</taxon>
        <taxon>Steroidobacter</taxon>
    </lineage>
</organism>
<evidence type="ECO:0000313" key="2">
    <source>
        <dbReference type="Proteomes" id="UP001595904"/>
    </source>
</evidence>
<dbReference type="EMBL" id="JBHSDU010000003">
    <property type="protein sequence ID" value="MFC4309405.1"/>
    <property type="molecule type" value="Genomic_DNA"/>
</dbReference>
<dbReference type="RefSeq" id="WP_380596459.1">
    <property type="nucleotide sequence ID" value="NZ_JBHSDU010000003.1"/>
</dbReference>
<evidence type="ECO:0000313" key="1">
    <source>
        <dbReference type="EMBL" id="MFC4309405.1"/>
    </source>
</evidence>
<sequence length="394" mass="43417">MMILSLDDLSIPVPETRRTVNDFLLQQNSVGQFQMVTPVDGTTRQMALSQSVGSVQQVLGDYNADGRTDVLLKNVAANTNGGQDMIVFAPLEDGATPMAVTNIDATRQAFIRDVAGWVENPDHFDSGLYWVTYTGYFKVAYFNCGGTTYASLQDNPNNAVCFAGCQYLGWNWAQGSVSVQYFDPTGFSTEALDLLANVAPYINADDTFSIPADAAQSIRVQAGQVLGVPVFGQTTVDVPAGDWEGDWEFTRWLTRINPWAILSTLTMILSGDTPQKMVFYRVAGEAETMKVLGRQQWSLDNPSGWGEIQFWTHIVDARNFMKKSRDFLHETQELAILVAIVRQSTYDACVTLNLSDGNKYPAKSCGAAQLPALNFDAKQFKILATERSPRVPPP</sequence>
<name>A0ABV8SRU1_9GAMM</name>
<keyword evidence="2" id="KW-1185">Reference proteome</keyword>
<gene>
    <name evidence="1" type="ORF">ACFPN2_09960</name>
</gene>
<dbReference type="Proteomes" id="UP001595904">
    <property type="component" value="Unassembled WGS sequence"/>
</dbReference>